<evidence type="ECO:0000256" key="7">
    <source>
        <dbReference type="ARBA" id="ARBA00022840"/>
    </source>
</evidence>
<comment type="cofactor">
    <cofactor evidence="10">
        <name>Mg(2+)</name>
        <dbReference type="ChEBI" id="CHEBI:18420"/>
    </cofactor>
    <text evidence="10">Binds 2 divalent ions per subunit.</text>
</comment>
<feature type="domain" description="S-adenosylmethionine synthetase C-terminal" evidence="15">
    <location>
        <begin position="228"/>
        <end position="367"/>
    </location>
</feature>
<feature type="binding site" description="in other chain" evidence="10">
    <location>
        <begin position="225"/>
        <end position="226"/>
    </location>
    <ligand>
        <name>ATP</name>
        <dbReference type="ChEBI" id="CHEBI:30616"/>
        <note>ligand shared between two neighboring subunits</note>
    </ligand>
</feature>
<accession>A0A1J5E605</accession>
<feature type="binding site" evidence="10">
    <location>
        <position position="261"/>
    </location>
    <ligand>
        <name>ATP</name>
        <dbReference type="ChEBI" id="CHEBI:30616"/>
        <note>ligand shared between two neighboring subunits</note>
    </ligand>
</feature>
<dbReference type="UniPathway" id="UPA00315">
    <property type="reaction ID" value="UER00080"/>
</dbReference>
<feature type="domain" description="S-adenosylmethionine synthetase N-terminal" evidence="13">
    <location>
        <begin position="4"/>
        <end position="102"/>
    </location>
</feature>
<keyword evidence="5 10" id="KW-0479">Metal-binding</keyword>
<evidence type="ECO:0000256" key="3">
    <source>
        <dbReference type="ARBA" id="ARBA00022563"/>
    </source>
</evidence>
<comment type="caution">
    <text evidence="10">Lacks conserved residue(s) required for the propagation of feature annotation.</text>
</comment>
<keyword evidence="10" id="KW-0963">Cytoplasm</keyword>
<feature type="binding site" description="in other chain" evidence="10">
    <location>
        <begin position="240"/>
        <end position="241"/>
    </location>
    <ligand>
        <name>ATP</name>
        <dbReference type="ChEBI" id="CHEBI:30616"/>
        <note>ligand shared between two neighboring subunits</note>
    </ligand>
</feature>
<evidence type="ECO:0000256" key="2">
    <source>
        <dbReference type="ARBA" id="ARBA00009685"/>
    </source>
</evidence>
<dbReference type="FunFam" id="3.30.300.10:FF:000003">
    <property type="entry name" value="S-adenosylmethionine synthase"/>
    <property type="match status" value="1"/>
</dbReference>
<dbReference type="NCBIfam" id="TIGR01034">
    <property type="entry name" value="metK"/>
    <property type="match status" value="1"/>
</dbReference>
<dbReference type="Pfam" id="PF00438">
    <property type="entry name" value="S-AdoMet_synt_N"/>
    <property type="match status" value="1"/>
</dbReference>
<evidence type="ECO:0000256" key="4">
    <source>
        <dbReference type="ARBA" id="ARBA00022679"/>
    </source>
</evidence>
<evidence type="ECO:0000256" key="1">
    <source>
        <dbReference type="ARBA" id="ARBA00005224"/>
    </source>
</evidence>
<keyword evidence="7 10" id="KW-0067">ATP-binding</keyword>
<evidence type="ECO:0000256" key="8">
    <source>
        <dbReference type="ARBA" id="ARBA00022842"/>
    </source>
</evidence>
<dbReference type="GO" id="GO:0005524">
    <property type="term" value="F:ATP binding"/>
    <property type="evidence" value="ECO:0007669"/>
    <property type="project" value="UniProtKB-UniRule"/>
</dbReference>
<protein>
    <recommendedName>
        <fullName evidence="10">S-adenosylmethionine synthase</fullName>
        <shortName evidence="10">AdoMet synthase</shortName>
        <ecNumber evidence="10">2.5.1.6</ecNumber>
    </recommendedName>
    <alternativeName>
        <fullName evidence="10">MAT</fullName>
    </alternativeName>
    <alternativeName>
        <fullName evidence="10">Methionine adenosyltransferase</fullName>
    </alternativeName>
</protein>
<evidence type="ECO:0000313" key="17">
    <source>
        <dbReference type="Proteomes" id="UP000183085"/>
    </source>
</evidence>
<name>A0A1J5E605_9BACT</name>
<dbReference type="Pfam" id="PF02772">
    <property type="entry name" value="S-AdoMet_synt_M"/>
    <property type="match status" value="1"/>
</dbReference>
<dbReference type="PIRSF" id="PIRSF000497">
    <property type="entry name" value="MAT"/>
    <property type="match status" value="1"/>
</dbReference>
<keyword evidence="3 10" id="KW-0554">One-carbon metabolism</keyword>
<keyword evidence="8 10" id="KW-0460">Magnesium</keyword>
<comment type="function">
    <text evidence="10">Catalyzes the formation of S-adenosylmethionine (AdoMet) from methionine and ATP. The overall synthetic reaction is composed of two sequential steps, AdoMet formation and the subsequent tripolyphosphate hydrolysis which occurs prior to release of AdoMet from the enzyme.</text>
</comment>
<evidence type="ECO:0000256" key="10">
    <source>
        <dbReference type="HAMAP-Rule" id="MF_00086"/>
    </source>
</evidence>
<proteinExistence type="inferred from homology"/>
<comment type="caution">
    <text evidence="16">The sequence shown here is derived from an EMBL/GenBank/DDBJ whole genome shotgun (WGS) entry which is preliminary data.</text>
</comment>
<comment type="subunit">
    <text evidence="10">Homotetramer; dimer of dimers.</text>
</comment>
<dbReference type="InterPro" id="IPR002133">
    <property type="entry name" value="S-AdoMet_synthetase"/>
</dbReference>
<dbReference type="InterPro" id="IPR022628">
    <property type="entry name" value="S-AdoMet_synt_N"/>
</dbReference>
<dbReference type="InterPro" id="IPR022636">
    <property type="entry name" value="S-AdoMet_synthetase_sfam"/>
</dbReference>
<dbReference type="InterPro" id="IPR022629">
    <property type="entry name" value="S-AdoMet_synt_central"/>
</dbReference>
<reference evidence="16 17" key="1">
    <citation type="journal article" date="2016" name="Environ. Microbiol.">
        <title>Genomic resolution of a cold subsurface aquifer community provides metabolic insights for novel microbes adapted to high CO concentrations.</title>
        <authorList>
            <person name="Probst A.J."/>
            <person name="Castelle C.J."/>
            <person name="Singh A."/>
            <person name="Brown C.T."/>
            <person name="Anantharaman K."/>
            <person name="Sharon I."/>
            <person name="Hug L.A."/>
            <person name="Burstein D."/>
            <person name="Emerson J.B."/>
            <person name="Thomas B.C."/>
            <person name="Banfield J.F."/>
        </authorList>
    </citation>
    <scope>NUCLEOTIDE SEQUENCE [LARGE SCALE GENOMIC DNA]</scope>
    <source>
        <strain evidence="16">CG2_30_40_21</strain>
    </source>
</reference>
<dbReference type="Pfam" id="PF02773">
    <property type="entry name" value="S-AdoMet_synt_C"/>
    <property type="match status" value="1"/>
</dbReference>
<feature type="binding site" description="in other chain" evidence="10">
    <location>
        <begin position="160"/>
        <end position="162"/>
    </location>
    <ligand>
        <name>ATP</name>
        <dbReference type="ChEBI" id="CHEBI:30616"/>
        <note>ligand shared between two neighboring subunits</note>
    </ligand>
</feature>
<dbReference type="STRING" id="1817895.AUJ95_07110"/>
<evidence type="ECO:0000259" key="13">
    <source>
        <dbReference type="Pfam" id="PF00438"/>
    </source>
</evidence>
<dbReference type="InterPro" id="IPR022631">
    <property type="entry name" value="ADOMET_SYNTHASE_CS"/>
</dbReference>
<evidence type="ECO:0000256" key="12">
    <source>
        <dbReference type="RuleBase" id="RU004462"/>
    </source>
</evidence>
<dbReference type="CDD" id="cd18079">
    <property type="entry name" value="S-AdoMet_synt"/>
    <property type="match status" value="1"/>
</dbReference>
<dbReference type="GO" id="GO:0004478">
    <property type="term" value="F:methionine adenosyltransferase activity"/>
    <property type="evidence" value="ECO:0007669"/>
    <property type="project" value="UniProtKB-UniRule"/>
</dbReference>
<dbReference type="GO" id="GO:0006730">
    <property type="term" value="P:one-carbon metabolic process"/>
    <property type="evidence" value="ECO:0007669"/>
    <property type="project" value="UniProtKB-KW"/>
</dbReference>
<feature type="binding site" description="in other chain" evidence="10">
    <location>
        <position position="57"/>
    </location>
    <ligand>
        <name>L-methionine</name>
        <dbReference type="ChEBI" id="CHEBI:57844"/>
        <note>ligand shared between two neighboring subunits</note>
    </ligand>
</feature>
<feature type="binding site" description="in other chain" evidence="10">
    <location>
        <position position="16"/>
    </location>
    <ligand>
        <name>ATP</name>
        <dbReference type="ChEBI" id="CHEBI:30616"/>
        <note>ligand shared between two neighboring subunits</note>
    </ligand>
</feature>
<dbReference type="EC" id="2.5.1.6" evidence="10"/>
<organism evidence="16 17">
    <name type="scientific">Candidatus Desantisbacteria bacterium CG2_30_40_21</name>
    <dbReference type="NCBI Taxonomy" id="1817895"/>
    <lineage>
        <taxon>Bacteria</taxon>
        <taxon>Candidatus Desantisiibacteriota</taxon>
    </lineage>
</organism>
<keyword evidence="9 10" id="KW-0630">Potassium</keyword>
<comment type="pathway">
    <text evidence="1 10">Amino-acid biosynthesis; S-adenosyl-L-methionine biosynthesis; S-adenosyl-L-methionine from L-methionine: step 1/1.</text>
</comment>
<feature type="binding site" description="in other chain" evidence="10">
    <location>
        <position position="100"/>
    </location>
    <ligand>
        <name>L-methionine</name>
        <dbReference type="ChEBI" id="CHEBI:57844"/>
        <note>ligand shared between two neighboring subunits</note>
    </ligand>
</feature>
<sequence>MGKNFLFTSESVTEGHPDKLADQISDAVLDAILANDPEGRVACETLVAMGLVFVAGEITTGCYIDVQKVARNAIRDAGYNNPAFGFDFVDCSVIASINEQSPDIALGVDKEGAGDQGMMFGYATDETPELMPLPIMLAHKLARRLSYVRRERLLPWVRPDGKSQVTVEYVDGKPVRVDTVVISTQHDEDVTLETIREGIIEEVIKYIISPELLKNTKYFINPTGRFVIGGPQGDTGLTGRKIIVDTYGGWGRHGGGCFSGKDPSKVDRSAAYMARYVAKNIVAAGLAKECEIQLSYAIGVAEPVSIMVDTHGTGKIPDEKIEKFVREHFDMTPKGIIRTLQLKRPIYKLTAAYGHFGREEDSFSWEKTDKAELLKGCK</sequence>
<dbReference type="FunFam" id="3.30.300.10:FF:000004">
    <property type="entry name" value="S-adenosylmethionine synthase"/>
    <property type="match status" value="1"/>
</dbReference>
<feature type="domain" description="S-adenosylmethionine synthetase central" evidence="14">
    <location>
        <begin position="111"/>
        <end position="226"/>
    </location>
</feature>
<comment type="cofactor">
    <cofactor evidence="10">
        <name>K(+)</name>
        <dbReference type="ChEBI" id="CHEBI:29103"/>
    </cofactor>
    <text evidence="10">Binds 1 potassium ion per subunit.</text>
</comment>
<evidence type="ECO:0000259" key="15">
    <source>
        <dbReference type="Pfam" id="PF02773"/>
    </source>
</evidence>
<dbReference type="PROSITE" id="PS00376">
    <property type="entry name" value="ADOMET_SYNTHASE_1"/>
    <property type="match status" value="1"/>
</dbReference>
<dbReference type="InterPro" id="IPR022630">
    <property type="entry name" value="S-AdoMet_synt_C"/>
</dbReference>
<comment type="catalytic activity">
    <reaction evidence="10">
        <text>L-methionine + ATP + H2O = S-adenosyl-L-methionine + phosphate + diphosphate</text>
        <dbReference type="Rhea" id="RHEA:21080"/>
        <dbReference type="ChEBI" id="CHEBI:15377"/>
        <dbReference type="ChEBI" id="CHEBI:30616"/>
        <dbReference type="ChEBI" id="CHEBI:33019"/>
        <dbReference type="ChEBI" id="CHEBI:43474"/>
        <dbReference type="ChEBI" id="CHEBI:57844"/>
        <dbReference type="ChEBI" id="CHEBI:59789"/>
        <dbReference type="EC" id="2.5.1.6"/>
    </reaction>
</comment>
<dbReference type="AlphaFoldDB" id="A0A1J5E605"/>
<feature type="binding site" evidence="10">
    <location>
        <position position="234"/>
    </location>
    <ligand>
        <name>ATP</name>
        <dbReference type="ChEBI" id="CHEBI:30616"/>
        <note>ligand shared between two neighboring subunits</note>
    </ligand>
</feature>
<dbReference type="GO" id="GO:0006556">
    <property type="term" value="P:S-adenosylmethionine biosynthetic process"/>
    <property type="evidence" value="ECO:0007669"/>
    <property type="project" value="UniProtKB-UniRule"/>
</dbReference>
<comment type="subcellular location">
    <subcellularLocation>
        <location evidence="10 11">Cytoplasm</location>
    </subcellularLocation>
</comment>
<evidence type="ECO:0000256" key="5">
    <source>
        <dbReference type="ARBA" id="ARBA00022723"/>
    </source>
</evidence>
<dbReference type="PANTHER" id="PTHR11964">
    <property type="entry name" value="S-ADENOSYLMETHIONINE SYNTHETASE"/>
    <property type="match status" value="1"/>
</dbReference>
<dbReference type="SUPFAM" id="SSF55973">
    <property type="entry name" value="S-adenosylmethionine synthetase"/>
    <property type="match status" value="3"/>
</dbReference>
<feature type="binding site" evidence="10">
    <location>
        <position position="44"/>
    </location>
    <ligand>
        <name>K(+)</name>
        <dbReference type="ChEBI" id="CHEBI:29103"/>
    </ligand>
</feature>
<keyword evidence="6 10" id="KW-0547">Nucleotide-binding</keyword>
<evidence type="ECO:0000256" key="11">
    <source>
        <dbReference type="RuleBase" id="RU000542"/>
    </source>
</evidence>
<dbReference type="PROSITE" id="PS00377">
    <property type="entry name" value="ADOMET_SYNTHASE_2"/>
    <property type="match status" value="1"/>
</dbReference>
<gene>
    <name evidence="10" type="primary">metK</name>
    <name evidence="16" type="ORF">AUJ95_07110</name>
</gene>
<dbReference type="GO" id="GO:0005737">
    <property type="term" value="C:cytoplasm"/>
    <property type="evidence" value="ECO:0007669"/>
    <property type="project" value="UniProtKB-SubCell"/>
</dbReference>
<feature type="region of interest" description="Flexible loop" evidence="10">
    <location>
        <begin position="100"/>
        <end position="110"/>
    </location>
</feature>
<keyword evidence="4 10" id="KW-0808">Transferase</keyword>
<dbReference type="GO" id="GO:0000287">
    <property type="term" value="F:magnesium ion binding"/>
    <property type="evidence" value="ECO:0007669"/>
    <property type="project" value="UniProtKB-UniRule"/>
</dbReference>
<evidence type="ECO:0000313" key="16">
    <source>
        <dbReference type="EMBL" id="OIP38136.1"/>
    </source>
</evidence>
<dbReference type="Gene3D" id="3.30.300.10">
    <property type="match status" value="3"/>
</dbReference>
<feature type="binding site" description="in other chain" evidence="10">
    <location>
        <position position="265"/>
    </location>
    <ligand>
        <name>L-methionine</name>
        <dbReference type="ChEBI" id="CHEBI:57844"/>
        <note>ligand shared between two neighboring subunits</note>
    </ligand>
</feature>
<dbReference type="Proteomes" id="UP000183085">
    <property type="component" value="Unassembled WGS sequence"/>
</dbReference>
<evidence type="ECO:0000259" key="14">
    <source>
        <dbReference type="Pfam" id="PF02772"/>
    </source>
</evidence>
<feature type="binding site" evidence="10">
    <location>
        <position position="234"/>
    </location>
    <ligand>
        <name>L-methionine</name>
        <dbReference type="ChEBI" id="CHEBI:57844"/>
        <note>ligand shared between two neighboring subunits</note>
    </ligand>
</feature>
<evidence type="ECO:0000256" key="6">
    <source>
        <dbReference type="ARBA" id="ARBA00022741"/>
    </source>
</evidence>
<feature type="binding site" evidence="10">
    <location>
        <position position="18"/>
    </location>
    <ligand>
        <name>Mg(2+)</name>
        <dbReference type="ChEBI" id="CHEBI:18420"/>
    </ligand>
</feature>
<evidence type="ECO:0000256" key="9">
    <source>
        <dbReference type="ARBA" id="ARBA00022958"/>
    </source>
</evidence>
<dbReference type="HAMAP" id="MF_00086">
    <property type="entry name" value="S_AdoMet_synth1"/>
    <property type="match status" value="1"/>
</dbReference>
<comment type="similarity">
    <text evidence="2 10 12">Belongs to the AdoMet synthase family.</text>
</comment>
<dbReference type="EMBL" id="MNYI01000186">
    <property type="protein sequence ID" value="OIP38136.1"/>
    <property type="molecule type" value="Genomic_DNA"/>
</dbReference>